<keyword evidence="1" id="KW-0812">Transmembrane</keyword>
<name>A0A1G2P9D2_9BACT</name>
<gene>
    <name evidence="2" type="ORF">A3G03_02925</name>
</gene>
<accession>A0A1G2P9D2</accession>
<dbReference type="STRING" id="1802333.A3G03_02925"/>
<evidence type="ECO:0000256" key="1">
    <source>
        <dbReference type="SAM" id="Phobius"/>
    </source>
</evidence>
<reference evidence="2 3" key="1">
    <citation type="journal article" date="2016" name="Nat. Commun.">
        <title>Thousands of microbial genomes shed light on interconnected biogeochemical processes in an aquifer system.</title>
        <authorList>
            <person name="Anantharaman K."/>
            <person name="Brown C.T."/>
            <person name="Hug L.A."/>
            <person name="Sharon I."/>
            <person name="Castelle C.J."/>
            <person name="Probst A.J."/>
            <person name="Thomas B.C."/>
            <person name="Singh A."/>
            <person name="Wilkins M.J."/>
            <person name="Karaoz U."/>
            <person name="Brodie E.L."/>
            <person name="Williams K.H."/>
            <person name="Hubbard S.S."/>
            <person name="Banfield J.F."/>
        </authorList>
    </citation>
    <scope>NUCLEOTIDE SEQUENCE [LARGE SCALE GENOMIC DNA]</scope>
</reference>
<keyword evidence="1" id="KW-0472">Membrane</keyword>
<keyword evidence="1" id="KW-1133">Transmembrane helix</keyword>
<sequence length="107" mass="11944">MNYVLKNKNAGAVKWPLWLSALLLISFTGAYIFCAQGLVVNAVKNRDTRAKIDKIMPKISELGTEYVNLQNEITLEKAYELGFKETNSEFIAGATLGKSVSMRNEIQ</sequence>
<dbReference type="AlphaFoldDB" id="A0A1G2P9D2"/>
<dbReference type="Proteomes" id="UP000176355">
    <property type="component" value="Unassembled WGS sequence"/>
</dbReference>
<evidence type="ECO:0008006" key="4">
    <source>
        <dbReference type="Google" id="ProtNLM"/>
    </source>
</evidence>
<comment type="caution">
    <text evidence="2">The sequence shown here is derived from an EMBL/GenBank/DDBJ whole genome shotgun (WGS) entry which is preliminary data.</text>
</comment>
<organism evidence="2 3">
    <name type="scientific">Candidatus Taylorbacteria bacterium RIFCSPLOWO2_12_FULL_44_15c</name>
    <dbReference type="NCBI Taxonomy" id="1802333"/>
    <lineage>
        <taxon>Bacteria</taxon>
        <taxon>Candidatus Tayloriibacteriota</taxon>
    </lineage>
</organism>
<feature type="transmembrane region" description="Helical" evidence="1">
    <location>
        <begin position="15"/>
        <end position="43"/>
    </location>
</feature>
<proteinExistence type="predicted"/>
<protein>
    <recommendedName>
        <fullName evidence="4">Cell division protein FtsL</fullName>
    </recommendedName>
</protein>
<evidence type="ECO:0000313" key="3">
    <source>
        <dbReference type="Proteomes" id="UP000176355"/>
    </source>
</evidence>
<evidence type="ECO:0000313" key="2">
    <source>
        <dbReference type="EMBL" id="OHA44262.1"/>
    </source>
</evidence>
<dbReference type="EMBL" id="MHSL01000007">
    <property type="protein sequence ID" value="OHA44262.1"/>
    <property type="molecule type" value="Genomic_DNA"/>
</dbReference>